<feature type="region of interest" description="Disordered" evidence="9">
    <location>
        <begin position="269"/>
        <end position="308"/>
    </location>
</feature>
<dbReference type="SMART" id="SM00393">
    <property type="entry name" value="R3H"/>
    <property type="match status" value="1"/>
</dbReference>
<feature type="compositionally biased region" description="Basic and acidic residues" evidence="9">
    <location>
        <begin position="269"/>
        <end position="281"/>
    </location>
</feature>
<feature type="region of interest" description="Disordered" evidence="9">
    <location>
        <begin position="1"/>
        <end position="62"/>
    </location>
</feature>
<feature type="domain" description="R3H" evidence="11">
    <location>
        <begin position="876"/>
        <end position="939"/>
    </location>
</feature>
<feature type="compositionally biased region" description="Gly residues" evidence="9">
    <location>
        <begin position="107"/>
        <end position="137"/>
    </location>
</feature>
<feature type="domain" description="G-patch" evidence="10">
    <location>
        <begin position="1008"/>
        <end position="1050"/>
    </location>
</feature>
<evidence type="ECO:0000259" key="10">
    <source>
        <dbReference type="PROSITE" id="PS50174"/>
    </source>
</evidence>
<dbReference type="GO" id="GO:0005634">
    <property type="term" value="C:nucleus"/>
    <property type="evidence" value="ECO:0007669"/>
    <property type="project" value="UniProtKB-SubCell"/>
</dbReference>
<reference evidence="12 13" key="1">
    <citation type="submission" date="2018-11" db="EMBL/GenBank/DDBJ databases">
        <title>Genome sequence of Apiotrichum porosum DSM 27194.</title>
        <authorList>
            <person name="Aliyu H."/>
            <person name="Gorte O."/>
            <person name="Ochsenreither K."/>
        </authorList>
    </citation>
    <scope>NUCLEOTIDE SEQUENCE [LARGE SCALE GENOMIC DNA]</scope>
    <source>
        <strain evidence="12 13">DSM 27194</strain>
    </source>
</reference>
<accession>A0A427XZ59</accession>
<evidence type="ECO:0000256" key="9">
    <source>
        <dbReference type="SAM" id="MobiDB-lite"/>
    </source>
</evidence>
<dbReference type="PROSITE" id="PS51061">
    <property type="entry name" value="R3H"/>
    <property type="match status" value="1"/>
</dbReference>
<comment type="caution">
    <text evidence="12">The sequence shown here is derived from an EMBL/GenBank/DDBJ whole genome shotgun (WGS) entry which is preliminary data.</text>
</comment>
<dbReference type="STRING" id="105984.A0A427XZ59"/>
<evidence type="ECO:0000256" key="6">
    <source>
        <dbReference type="ARBA" id="ARBA00022664"/>
    </source>
</evidence>
<feature type="region of interest" description="Disordered" evidence="9">
    <location>
        <begin position="626"/>
        <end position="733"/>
    </location>
</feature>
<feature type="compositionally biased region" description="Acidic residues" evidence="9">
    <location>
        <begin position="668"/>
        <end position="690"/>
    </location>
</feature>
<keyword evidence="7" id="KW-0508">mRNA splicing</keyword>
<feature type="compositionally biased region" description="Basic residues" evidence="9">
    <location>
        <begin position="642"/>
        <end position="656"/>
    </location>
</feature>
<dbReference type="InterPro" id="IPR036867">
    <property type="entry name" value="R3H_dom_sf"/>
</dbReference>
<dbReference type="GO" id="GO:0008380">
    <property type="term" value="P:RNA splicing"/>
    <property type="evidence" value="ECO:0007669"/>
    <property type="project" value="UniProtKB-KW"/>
</dbReference>
<dbReference type="InterPro" id="IPR000467">
    <property type="entry name" value="G_patch_dom"/>
</dbReference>
<evidence type="ECO:0000256" key="2">
    <source>
        <dbReference type="ARBA" id="ARBA00004496"/>
    </source>
</evidence>
<keyword evidence="6" id="KW-0507">mRNA processing</keyword>
<keyword evidence="13" id="KW-1185">Reference proteome</keyword>
<keyword evidence="8" id="KW-0539">Nucleus</keyword>
<organism evidence="12 13">
    <name type="scientific">Apiotrichum porosum</name>
    <dbReference type="NCBI Taxonomy" id="105984"/>
    <lineage>
        <taxon>Eukaryota</taxon>
        <taxon>Fungi</taxon>
        <taxon>Dikarya</taxon>
        <taxon>Basidiomycota</taxon>
        <taxon>Agaricomycotina</taxon>
        <taxon>Tremellomycetes</taxon>
        <taxon>Trichosporonales</taxon>
        <taxon>Trichosporonaceae</taxon>
        <taxon>Apiotrichum</taxon>
    </lineage>
</organism>
<feature type="compositionally biased region" description="Acidic residues" evidence="9">
    <location>
        <begin position="282"/>
        <end position="308"/>
    </location>
</feature>
<evidence type="ECO:0000313" key="13">
    <source>
        <dbReference type="Proteomes" id="UP000279236"/>
    </source>
</evidence>
<dbReference type="RefSeq" id="XP_028477559.1">
    <property type="nucleotide sequence ID" value="XM_028621107.1"/>
</dbReference>
<evidence type="ECO:0000313" key="12">
    <source>
        <dbReference type="EMBL" id="RSH84111.1"/>
    </source>
</evidence>
<dbReference type="InterPro" id="IPR001374">
    <property type="entry name" value="R3H_dom"/>
</dbReference>
<feature type="region of interest" description="Disordered" evidence="9">
    <location>
        <begin position="972"/>
        <end position="994"/>
    </location>
</feature>
<feature type="region of interest" description="Disordered" evidence="9">
    <location>
        <begin position="531"/>
        <end position="572"/>
    </location>
</feature>
<keyword evidence="5" id="KW-0963">Cytoplasm</keyword>
<dbReference type="OrthoDB" id="21470at2759"/>
<evidence type="ECO:0000256" key="4">
    <source>
        <dbReference type="ARBA" id="ARBA00018964"/>
    </source>
</evidence>
<dbReference type="EMBL" id="RSCE01000003">
    <property type="protein sequence ID" value="RSH84111.1"/>
    <property type="molecule type" value="Genomic_DNA"/>
</dbReference>
<name>A0A427XZ59_9TREE</name>
<dbReference type="AlphaFoldDB" id="A0A427XZ59"/>
<dbReference type="Gene3D" id="3.30.1370.50">
    <property type="entry name" value="R3H-like domain"/>
    <property type="match status" value="1"/>
</dbReference>
<evidence type="ECO:0000256" key="7">
    <source>
        <dbReference type="ARBA" id="ARBA00023187"/>
    </source>
</evidence>
<dbReference type="SMART" id="SM00443">
    <property type="entry name" value="G_patch"/>
    <property type="match status" value="1"/>
</dbReference>
<dbReference type="InterPro" id="IPR034082">
    <property type="entry name" value="R3H_G-patch"/>
</dbReference>
<dbReference type="GeneID" id="39590153"/>
<dbReference type="PANTHER" id="PTHR14195">
    <property type="entry name" value="G PATCH DOMAIN CONTAINING PROTEIN 2"/>
    <property type="match status" value="1"/>
</dbReference>
<feature type="compositionally biased region" description="Low complexity" evidence="9">
    <location>
        <begin position="138"/>
        <end position="158"/>
    </location>
</feature>
<feature type="compositionally biased region" description="Gly residues" evidence="9">
    <location>
        <begin position="24"/>
        <end position="54"/>
    </location>
</feature>
<sequence>MRQTFGDFLNQGEPSTPRGRGRGRGGGGRGARGSPFGGRGRGGGGARGGRGGGSSFSADYSNVGLDYDKVNTRAAGGYIRSDQYTAQVQPFGPGNRADGDSTRGRGRGGGPGGGGRGGGRGARGGFGYRGGAAGGAPGFARAPGSATASPGPSGAATPVTGGLGFHRSTMHARVAITASRVGADGVVTWGGGRAPLFVKAGELFKEGEVDVVKRDGDVLRVQVYPMDDPSAPQMTDLHDDAEIDIEDGESTEAILGLVEHAHEAHVTEAEEHVPAPHHERDQEEAESGSDAESQPESEAASESEEINEEDFARAADALFSDDTDEEDIDRGLIPDSVQPSPAIPTATLTVSSTIALDSDTHVAAVTTTTATTEATEIRARSPSTNASSDPAVQQTPERVLRKTPEPENDSPLFFIDTTGTGSHVQRWETNDEDSAAAGGDDTLFFVDTGADVSTSNDVPLYDTSTTILIGADRRAPRPIDDAEEAIVFRPRLIADPVPASASSSRPSRPQGSNFELTSVYVDPRVVLNRKDRKALKKSKRARNKKGKRGKHTDGMPREDSDLDWGSDGPPAPKVLDIEVNALGHALASTDLDFDEDVDPDIDMEAMARFANSSKDIGAFGGEAMVEMESDSDQWEDQESVKGKGKGKGKGKAASRRRQQDPFGLEISSSEDGDEGDDDDDDDEDLDETVDFEALAAAYDSDSDSEDDNALFTGHNAWKDDEDEDEEEEEEDEADWFARNLDNALNGGVMSAGRKERKAVFRSVHNGTFDEALPIAPAKKDKKGAHIPQALHDQWERDRARKADKKRQREMDRMLGLLIGNSKKGKKAGKAAAAARAHLVNASAAEVAELFDVTSDDGGWGVTTMPKHKGHMMKLLPRTLDEIDIDVQEFLEDNGRTTLALPSMDKELRKKVHMLAECYGLKSQSKGKGHSRYPILFKGKRSRLMNPDKLERLLAASRASGSAFYKALYQRGNNGGKKASTAARGTGGGASARAREGELVGEGAEKIGQDNVGHKLLSMMGWTEGSGIGRVGGLDAPIVAVVKNTKSGLGA</sequence>
<evidence type="ECO:0000256" key="3">
    <source>
        <dbReference type="ARBA" id="ARBA00010306"/>
    </source>
</evidence>
<evidence type="ECO:0000256" key="8">
    <source>
        <dbReference type="ARBA" id="ARBA00023242"/>
    </source>
</evidence>
<comment type="similarity">
    <text evidence="3">Belongs to the SQS1 family.</text>
</comment>
<dbReference type="CDD" id="cd02646">
    <property type="entry name" value="R3H_G-patch"/>
    <property type="match status" value="1"/>
</dbReference>
<evidence type="ECO:0000259" key="11">
    <source>
        <dbReference type="PROSITE" id="PS51061"/>
    </source>
</evidence>
<feature type="region of interest" description="Disordered" evidence="9">
    <location>
        <begin position="84"/>
        <end position="162"/>
    </location>
</feature>
<dbReference type="SUPFAM" id="SSF82708">
    <property type="entry name" value="R3H domain"/>
    <property type="match status" value="1"/>
</dbReference>
<feature type="region of interest" description="Disordered" evidence="9">
    <location>
        <begin position="373"/>
        <end position="413"/>
    </location>
</feature>
<protein>
    <recommendedName>
        <fullName evidence="4">Protein SQS1</fullName>
    </recommendedName>
</protein>
<feature type="compositionally biased region" description="Acidic residues" evidence="9">
    <location>
        <begin position="719"/>
        <end position="733"/>
    </location>
</feature>
<feature type="region of interest" description="Disordered" evidence="9">
    <location>
        <begin position="778"/>
        <end position="807"/>
    </location>
</feature>
<feature type="compositionally biased region" description="Basic residues" evidence="9">
    <location>
        <begin position="531"/>
        <end position="550"/>
    </location>
</feature>
<feature type="compositionally biased region" description="Acidic residues" evidence="9">
    <location>
        <begin position="626"/>
        <end position="637"/>
    </location>
</feature>
<dbReference type="GO" id="GO:0005737">
    <property type="term" value="C:cytoplasm"/>
    <property type="evidence" value="ECO:0007669"/>
    <property type="project" value="UniProtKB-SubCell"/>
</dbReference>
<dbReference type="InterPro" id="IPR051189">
    <property type="entry name" value="Splicing_assoc_domain"/>
</dbReference>
<feature type="region of interest" description="Disordered" evidence="9">
    <location>
        <begin position="323"/>
        <end position="343"/>
    </location>
</feature>
<evidence type="ECO:0000256" key="5">
    <source>
        <dbReference type="ARBA" id="ARBA00022490"/>
    </source>
</evidence>
<dbReference type="Proteomes" id="UP000279236">
    <property type="component" value="Unassembled WGS sequence"/>
</dbReference>
<dbReference type="GO" id="GO:0006397">
    <property type="term" value="P:mRNA processing"/>
    <property type="evidence" value="ECO:0007669"/>
    <property type="project" value="UniProtKB-KW"/>
</dbReference>
<feature type="compositionally biased region" description="Basic and acidic residues" evidence="9">
    <location>
        <begin position="792"/>
        <end position="807"/>
    </location>
</feature>
<gene>
    <name evidence="12" type="ORF">EHS24_005610</name>
</gene>
<proteinExistence type="inferred from homology"/>
<evidence type="ECO:0000256" key="1">
    <source>
        <dbReference type="ARBA" id="ARBA00004123"/>
    </source>
</evidence>
<feature type="compositionally biased region" description="Polar residues" evidence="9">
    <location>
        <begin position="381"/>
        <end position="396"/>
    </location>
</feature>
<comment type="subcellular location">
    <subcellularLocation>
        <location evidence="2">Cytoplasm</location>
    </subcellularLocation>
    <subcellularLocation>
        <location evidence="1">Nucleus</location>
    </subcellularLocation>
</comment>
<dbReference type="GO" id="GO:0003676">
    <property type="term" value="F:nucleic acid binding"/>
    <property type="evidence" value="ECO:0007669"/>
    <property type="project" value="UniProtKB-UniRule"/>
</dbReference>
<dbReference type="Pfam" id="PF01424">
    <property type="entry name" value="R3H"/>
    <property type="match status" value="1"/>
</dbReference>
<dbReference type="PROSITE" id="PS50174">
    <property type="entry name" value="G_PATCH"/>
    <property type="match status" value="1"/>
</dbReference>